<dbReference type="NCBIfam" id="TIGR01330">
    <property type="entry name" value="bisphos_HAL2"/>
    <property type="match status" value="1"/>
</dbReference>
<dbReference type="EC" id="3.1.3.7" evidence="3"/>
<dbReference type="InterPro" id="IPR051090">
    <property type="entry name" value="Inositol_monoP_superfamily"/>
</dbReference>
<feature type="binding site" evidence="10">
    <location>
        <position position="350"/>
    </location>
    <ligand>
        <name>Mg(2+)</name>
        <dbReference type="ChEBI" id="CHEBI:18420"/>
        <label>1</label>
        <note>catalytic</note>
    </ligand>
</feature>
<evidence type="ECO:0000256" key="9">
    <source>
        <dbReference type="ARBA" id="ARBA00044484"/>
    </source>
</evidence>
<evidence type="ECO:0000256" key="1">
    <source>
        <dbReference type="ARBA" id="ARBA00001946"/>
    </source>
</evidence>
<dbReference type="SUPFAM" id="SSF56655">
    <property type="entry name" value="Carbohydrate phosphatase"/>
    <property type="match status" value="1"/>
</dbReference>
<dbReference type="GO" id="GO:0008441">
    <property type="term" value="F:3'(2'),5'-bisphosphate nucleotidase activity"/>
    <property type="evidence" value="ECO:0007669"/>
    <property type="project" value="UniProtKB-EC"/>
</dbReference>
<accession>A0A284RPM9</accession>
<dbReference type="GO" id="GO:0046872">
    <property type="term" value="F:metal ion binding"/>
    <property type="evidence" value="ECO:0007669"/>
    <property type="project" value="UniProtKB-KW"/>
</dbReference>
<name>A0A284RPM9_ARMOS</name>
<dbReference type="Gene3D" id="3.30.540.10">
    <property type="entry name" value="Fructose-1,6-Bisphosphatase, subunit A, domain 1"/>
    <property type="match status" value="1"/>
</dbReference>
<dbReference type="InterPro" id="IPR006239">
    <property type="entry name" value="DPNP"/>
</dbReference>
<protein>
    <recommendedName>
        <fullName evidence="3">3'(2'),5'-bisphosphate nucleotidase</fullName>
        <ecNumber evidence="3">3.1.3.7</ecNumber>
    </recommendedName>
</protein>
<dbReference type="OrthoDB" id="411145at2759"/>
<comment type="catalytic activity">
    <reaction evidence="7">
        <text>adenosine 2',5'-bisphosphate + H2O = AMP + phosphate</text>
        <dbReference type="Rhea" id="RHEA:77643"/>
        <dbReference type="ChEBI" id="CHEBI:15377"/>
        <dbReference type="ChEBI" id="CHEBI:43474"/>
        <dbReference type="ChEBI" id="CHEBI:194156"/>
        <dbReference type="ChEBI" id="CHEBI:456215"/>
        <dbReference type="EC" id="3.1.3.7"/>
    </reaction>
    <physiologicalReaction direction="left-to-right" evidence="7">
        <dbReference type="Rhea" id="RHEA:77644"/>
    </physiologicalReaction>
</comment>
<organism evidence="11 12">
    <name type="scientific">Armillaria ostoyae</name>
    <name type="common">Armillaria root rot fungus</name>
    <dbReference type="NCBI Taxonomy" id="47428"/>
    <lineage>
        <taxon>Eukaryota</taxon>
        <taxon>Fungi</taxon>
        <taxon>Dikarya</taxon>
        <taxon>Basidiomycota</taxon>
        <taxon>Agaricomycotina</taxon>
        <taxon>Agaricomycetes</taxon>
        <taxon>Agaricomycetidae</taxon>
        <taxon>Agaricales</taxon>
        <taxon>Marasmiineae</taxon>
        <taxon>Physalacriaceae</taxon>
        <taxon>Armillaria</taxon>
    </lineage>
</organism>
<dbReference type="Pfam" id="PF00459">
    <property type="entry name" value="Inositol_P"/>
    <property type="match status" value="1"/>
</dbReference>
<dbReference type="Gene3D" id="3.40.190.80">
    <property type="match status" value="1"/>
</dbReference>
<evidence type="ECO:0000256" key="3">
    <source>
        <dbReference type="ARBA" id="ARBA00012633"/>
    </source>
</evidence>
<dbReference type="InterPro" id="IPR000760">
    <property type="entry name" value="Inositol_monophosphatase-like"/>
</dbReference>
<dbReference type="PRINTS" id="PR00377">
    <property type="entry name" value="IMPHPHTASES"/>
</dbReference>
<gene>
    <name evidence="11" type="ORF">ARMOST_14046</name>
</gene>
<keyword evidence="4 10" id="KW-0479">Metal-binding</keyword>
<comment type="catalytic activity">
    <reaction evidence="8">
        <text>adenosine 3',5'-bisphosphate + H2O = AMP + phosphate</text>
        <dbReference type="Rhea" id="RHEA:10040"/>
        <dbReference type="ChEBI" id="CHEBI:15377"/>
        <dbReference type="ChEBI" id="CHEBI:43474"/>
        <dbReference type="ChEBI" id="CHEBI:58343"/>
        <dbReference type="ChEBI" id="CHEBI:456215"/>
        <dbReference type="EC" id="3.1.3.7"/>
    </reaction>
    <physiologicalReaction direction="left-to-right" evidence="8">
        <dbReference type="Rhea" id="RHEA:10041"/>
    </physiologicalReaction>
</comment>
<sequence>MPCWISIPLVDTVVSDVLAVESALVELEDLDHMIKLFALLDFVFVHALDLDALVSSQCHPNANSTTAIVDLANAFDHSIVNYLVSGLDGLGVVLLGHRDDDDGDGGDEDHSLWIRFGERLRDGCKRTRLQAVRGKAKDVSTLDVVMGTRFTVPPPKCRVFSSFKCPQGASIPFMPTDSVPSSLETFTLLKIRDVGRKLERWGSGYIKGSCRRRRSSRNGTIPIPCEGRSSVFNKLVKNETLTKDDKSPVTVGDYAAQGAISTMIHNAFPDDLIVGEEDATDLRLDSGADLRRRIVELANEAIVGPLGVGDVKEWGIGPGHALSPEALMDAIDRGNFQGGRTGRMWTIDPIDGTKGFLRGEQYAVCLSLIVDAQVQVGVIGCPNLPFDADTKGSIFVAVRGQGAEQLNIEGSNPTPISMPTLAPSDLNFLESVEAAHASHSTNDKISSILGITRPPIRMDSQAKYGCLARGDGGVYMCTPTVAGYKEKIWDHAPGAVLVEEAGGVITDSRGRPLDFGLGRTLGENFGVIAASKATHPKVLEAVQKAIAPEEKL</sequence>
<feature type="binding site" evidence="10">
    <location>
        <position position="348"/>
    </location>
    <ligand>
        <name>Mg(2+)</name>
        <dbReference type="ChEBI" id="CHEBI:18420"/>
        <label>1</label>
        <note>catalytic</note>
    </ligand>
</feature>
<dbReference type="PANTHER" id="PTHR43200">
    <property type="entry name" value="PHOSPHATASE"/>
    <property type="match status" value="1"/>
</dbReference>
<keyword evidence="12" id="KW-1185">Reference proteome</keyword>
<feature type="binding site" evidence="10">
    <location>
        <position position="490"/>
    </location>
    <ligand>
        <name>Mg(2+)</name>
        <dbReference type="ChEBI" id="CHEBI:18420"/>
        <label>1</label>
        <note>catalytic</note>
    </ligand>
</feature>
<dbReference type="EMBL" id="FUEG01000012">
    <property type="protein sequence ID" value="SJL10655.1"/>
    <property type="molecule type" value="Genomic_DNA"/>
</dbReference>
<evidence type="ECO:0000313" key="12">
    <source>
        <dbReference type="Proteomes" id="UP000219338"/>
    </source>
</evidence>
<feature type="binding site" evidence="10">
    <location>
        <position position="351"/>
    </location>
    <ligand>
        <name>Mg(2+)</name>
        <dbReference type="ChEBI" id="CHEBI:18420"/>
        <label>1</label>
        <note>catalytic</note>
    </ligand>
</feature>
<proteinExistence type="inferred from homology"/>
<evidence type="ECO:0000256" key="4">
    <source>
        <dbReference type="ARBA" id="ARBA00022723"/>
    </source>
</evidence>
<evidence type="ECO:0000256" key="6">
    <source>
        <dbReference type="ARBA" id="ARBA00022842"/>
    </source>
</evidence>
<evidence type="ECO:0000256" key="2">
    <source>
        <dbReference type="ARBA" id="ARBA00009759"/>
    </source>
</evidence>
<evidence type="ECO:0000256" key="7">
    <source>
        <dbReference type="ARBA" id="ARBA00044466"/>
    </source>
</evidence>
<evidence type="ECO:0000313" key="11">
    <source>
        <dbReference type="EMBL" id="SJL10655.1"/>
    </source>
</evidence>
<keyword evidence="5" id="KW-0378">Hydrolase</keyword>
<dbReference type="GO" id="GO:0000103">
    <property type="term" value="P:sulfate assimilation"/>
    <property type="evidence" value="ECO:0007669"/>
    <property type="project" value="TreeGrafter"/>
</dbReference>
<evidence type="ECO:0000256" key="5">
    <source>
        <dbReference type="ARBA" id="ARBA00022801"/>
    </source>
</evidence>
<dbReference type="PANTHER" id="PTHR43200:SF6">
    <property type="entry name" value="3'(2'),5'-BISPHOSPHATE NUCLEOTIDASE"/>
    <property type="match status" value="1"/>
</dbReference>
<dbReference type="FunFam" id="3.40.190.80:FF:000003">
    <property type="entry name" value="PAP-specific phosphatase HAL2-like"/>
    <property type="match status" value="1"/>
</dbReference>
<comment type="similarity">
    <text evidence="2">Belongs to the inositol monophosphatase superfamily.</text>
</comment>
<evidence type="ECO:0000256" key="8">
    <source>
        <dbReference type="ARBA" id="ARBA00044479"/>
    </source>
</evidence>
<comment type="cofactor">
    <cofactor evidence="1 10">
        <name>Mg(2+)</name>
        <dbReference type="ChEBI" id="CHEBI:18420"/>
    </cofactor>
</comment>
<keyword evidence="6 10" id="KW-0460">Magnesium</keyword>
<dbReference type="STRING" id="47428.A0A284RPM9"/>
<dbReference type="AlphaFoldDB" id="A0A284RPM9"/>
<reference evidence="12" key="1">
    <citation type="journal article" date="2017" name="Nat. Ecol. Evol.">
        <title>Genome expansion and lineage-specific genetic innovations in the forest pathogenic fungi Armillaria.</title>
        <authorList>
            <person name="Sipos G."/>
            <person name="Prasanna A.N."/>
            <person name="Walter M.C."/>
            <person name="O'Connor E."/>
            <person name="Balint B."/>
            <person name="Krizsan K."/>
            <person name="Kiss B."/>
            <person name="Hess J."/>
            <person name="Varga T."/>
            <person name="Slot J."/>
            <person name="Riley R."/>
            <person name="Boka B."/>
            <person name="Rigling D."/>
            <person name="Barry K."/>
            <person name="Lee J."/>
            <person name="Mihaltcheva S."/>
            <person name="LaButti K."/>
            <person name="Lipzen A."/>
            <person name="Waldron R."/>
            <person name="Moloney N.M."/>
            <person name="Sperisen C."/>
            <person name="Kredics L."/>
            <person name="Vagvoelgyi C."/>
            <person name="Patrignani A."/>
            <person name="Fitzpatrick D."/>
            <person name="Nagy I."/>
            <person name="Doyle S."/>
            <person name="Anderson J.B."/>
            <person name="Grigoriev I.V."/>
            <person name="Gueldener U."/>
            <person name="Muensterkoetter M."/>
            <person name="Nagy L.G."/>
        </authorList>
    </citation>
    <scope>NUCLEOTIDE SEQUENCE [LARGE SCALE GENOMIC DNA]</scope>
    <source>
        <strain evidence="12">C18/9</strain>
    </source>
</reference>
<dbReference type="InterPro" id="IPR020583">
    <property type="entry name" value="Inositol_monoP_metal-BS"/>
</dbReference>
<comment type="catalytic activity">
    <reaction evidence="9">
        <text>3'-phosphoadenylyl sulfate + H2O = adenosine 5'-phosphosulfate + phosphate</text>
        <dbReference type="Rhea" id="RHEA:77639"/>
        <dbReference type="ChEBI" id="CHEBI:15377"/>
        <dbReference type="ChEBI" id="CHEBI:43474"/>
        <dbReference type="ChEBI" id="CHEBI:58243"/>
        <dbReference type="ChEBI" id="CHEBI:58339"/>
        <dbReference type="EC" id="3.1.3.7"/>
    </reaction>
    <physiologicalReaction direction="left-to-right" evidence="9">
        <dbReference type="Rhea" id="RHEA:77640"/>
    </physiologicalReaction>
</comment>
<dbReference type="Proteomes" id="UP000219338">
    <property type="component" value="Unassembled WGS sequence"/>
</dbReference>
<dbReference type="CDD" id="cd01517">
    <property type="entry name" value="PAP_phosphatase"/>
    <property type="match status" value="1"/>
</dbReference>
<dbReference type="PROSITE" id="PS00629">
    <property type="entry name" value="IMP_1"/>
    <property type="match status" value="1"/>
</dbReference>
<feature type="binding site" evidence="10">
    <location>
        <position position="276"/>
    </location>
    <ligand>
        <name>Mg(2+)</name>
        <dbReference type="ChEBI" id="CHEBI:18420"/>
        <label>1</label>
        <note>catalytic</note>
    </ligand>
</feature>
<evidence type="ECO:0000256" key="10">
    <source>
        <dbReference type="PIRSR" id="PIRSR600760-2"/>
    </source>
</evidence>